<proteinExistence type="predicted"/>
<evidence type="ECO:0000313" key="1">
    <source>
        <dbReference type="EMBL" id="TDK34490.1"/>
    </source>
</evidence>
<keyword evidence="2" id="KW-1185">Reference proteome</keyword>
<name>A0A4R5UGC1_9HYPH</name>
<evidence type="ECO:0000313" key="2">
    <source>
        <dbReference type="Proteomes" id="UP000295238"/>
    </source>
</evidence>
<sequence length="89" mass="10244">MDHLAGSSFTRTRQVRAYDRTNGEAFSPYASGTYFLRDQAYWDLYQENLVRLAPRAKIIHVDNRLDEDQYPPSNGCSYEHGVCVIRGGR</sequence>
<comment type="caution">
    <text evidence="1">The sequence shown here is derived from an EMBL/GenBank/DDBJ whole genome shotgun (WGS) entry which is preliminary data.</text>
</comment>
<organism evidence="1 2">
    <name type="scientific">Rhizobium deserti</name>
    <dbReference type="NCBI Taxonomy" id="2547961"/>
    <lineage>
        <taxon>Bacteria</taxon>
        <taxon>Pseudomonadati</taxon>
        <taxon>Pseudomonadota</taxon>
        <taxon>Alphaproteobacteria</taxon>
        <taxon>Hyphomicrobiales</taxon>
        <taxon>Rhizobiaceae</taxon>
        <taxon>Rhizobium/Agrobacterium group</taxon>
        <taxon>Rhizobium</taxon>
    </lineage>
</organism>
<dbReference type="AlphaFoldDB" id="A0A4R5UGC1"/>
<dbReference type="RefSeq" id="WP_133317327.1">
    <property type="nucleotide sequence ID" value="NZ_SMTL01000004.1"/>
</dbReference>
<accession>A0A4R5UGC1</accession>
<dbReference type="Proteomes" id="UP000295238">
    <property type="component" value="Unassembled WGS sequence"/>
</dbReference>
<reference evidence="1 2" key="1">
    <citation type="submission" date="2019-03" db="EMBL/GenBank/DDBJ databases">
        <title>Rhizobium sp. nov., an bacterium isolated from biocrust in Mu Us Desert.</title>
        <authorList>
            <person name="Lixiong L."/>
        </authorList>
    </citation>
    <scope>NUCLEOTIDE SEQUENCE [LARGE SCALE GENOMIC DNA]</scope>
    <source>
        <strain evidence="1 2">SPY-1</strain>
    </source>
</reference>
<gene>
    <name evidence="1" type="ORF">E2F50_16770</name>
</gene>
<protein>
    <submittedName>
        <fullName evidence="1">Uncharacterized protein</fullName>
    </submittedName>
</protein>
<dbReference type="EMBL" id="SMTL01000004">
    <property type="protein sequence ID" value="TDK34490.1"/>
    <property type="molecule type" value="Genomic_DNA"/>
</dbReference>
<dbReference type="OrthoDB" id="8417870at2"/>